<reference evidence="2" key="2">
    <citation type="submission" date="2021-09" db="EMBL/GenBank/DDBJ databases">
        <authorList>
            <person name="Gilroy R."/>
        </authorList>
    </citation>
    <scope>NUCLEOTIDE SEQUENCE</scope>
    <source>
        <strain evidence="2">ChiGjej5B5-22894</strain>
    </source>
</reference>
<dbReference type="Proteomes" id="UP000742460">
    <property type="component" value="Unassembled WGS sequence"/>
</dbReference>
<comment type="caution">
    <text evidence="2">The sequence shown here is derived from an EMBL/GenBank/DDBJ whole genome shotgun (WGS) entry which is preliminary data.</text>
</comment>
<accession>A0A921SYE5</accession>
<keyword evidence="1" id="KW-0812">Transmembrane</keyword>
<feature type="transmembrane region" description="Helical" evidence="1">
    <location>
        <begin position="7"/>
        <end position="27"/>
    </location>
</feature>
<protein>
    <submittedName>
        <fullName evidence="2">Uncharacterized protein</fullName>
    </submittedName>
</protein>
<name>A0A921SYE5_9MICO</name>
<sequence>MTRELRSLVLHLLVSAVIALVVFGGLAAAGLTMALPILLAAGLAAGAAVWLLRLEPSRADQIDAPALDLDVDYALPHGQDIRVRRLEDMIHGAQPNRRMTARTLARALAEIAQERALDPQAPPLSPPLQDLIDRARHEDPEAAPIHAIDRRTLHRHLRELADTGE</sequence>
<keyword evidence="1" id="KW-0472">Membrane</keyword>
<gene>
    <name evidence="2" type="ORF">K8V81_10645</name>
</gene>
<dbReference type="AlphaFoldDB" id="A0A921SYE5"/>
<proteinExistence type="predicted"/>
<organism evidence="2 3">
    <name type="scientific">Brachybacterium massiliense</name>
    <dbReference type="NCBI Taxonomy" id="1755098"/>
    <lineage>
        <taxon>Bacteria</taxon>
        <taxon>Bacillati</taxon>
        <taxon>Actinomycetota</taxon>
        <taxon>Actinomycetes</taxon>
        <taxon>Micrococcales</taxon>
        <taxon>Dermabacteraceae</taxon>
        <taxon>Brachybacterium</taxon>
    </lineage>
</organism>
<evidence type="ECO:0000313" key="2">
    <source>
        <dbReference type="EMBL" id="HJG92167.1"/>
    </source>
</evidence>
<evidence type="ECO:0000256" key="1">
    <source>
        <dbReference type="SAM" id="Phobius"/>
    </source>
</evidence>
<dbReference type="EMBL" id="DYUE01000244">
    <property type="protein sequence ID" value="HJG92167.1"/>
    <property type="molecule type" value="Genomic_DNA"/>
</dbReference>
<reference evidence="2" key="1">
    <citation type="journal article" date="2021" name="PeerJ">
        <title>Extensive microbial diversity within the chicken gut microbiome revealed by metagenomics and culture.</title>
        <authorList>
            <person name="Gilroy R."/>
            <person name="Ravi A."/>
            <person name="Getino M."/>
            <person name="Pursley I."/>
            <person name="Horton D.L."/>
            <person name="Alikhan N.F."/>
            <person name="Baker D."/>
            <person name="Gharbi K."/>
            <person name="Hall N."/>
            <person name="Watson M."/>
            <person name="Adriaenssens E.M."/>
            <person name="Foster-Nyarko E."/>
            <person name="Jarju S."/>
            <person name="Secka A."/>
            <person name="Antonio M."/>
            <person name="Oren A."/>
            <person name="Chaudhuri R.R."/>
            <person name="La Ragione R."/>
            <person name="Hildebrand F."/>
            <person name="Pallen M.J."/>
        </authorList>
    </citation>
    <scope>NUCLEOTIDE SEQUENCE</scope>
    <source>
        <strain evidence="2">ChiGjej5B5-22894</strain>
    </source>
</reference>
<keyword evidence="1" id="KW-1133">Transmembrane helix</keyword>
<feature type="transmembrane region" description="Helical" evidence="1">
    <location>
        <begin position="33"/>
        <end position="52"/>
    </location>
</feature>
<evidence type="ECO:0000313" key="3">
    <source>
        <dbReference type="Proteomes" id="UP000742460"/>
    </source>
</evidence>